<dbReference type="AlphaFoldDB" id="A0A1S3J1C8"/>
<evidence type="ECO:0000256" key="4">
    <source>
        <dbReference type="ARBA" id="ARBA00023136"/>
    </source>
</evidence>
<dbReference type="Pfam" id="PF04193">
    <property type="entry name" value="PQ-loop"/>
    <property type="match status" value="1"/>
</dbReference>
<evidence type="ECO:0000313" key="8">
    <source>
        <dbReference type="RefSeq" id="XP_013404252.1"/>
    </source>
</evidence>
<dbReference type="InterPro" id="IPR006603">
    <property type="entry name" value="PQ-loop_rpt"/>
</dbReference>
<sequence>MAPVVSDGFLGALERYPYVALLCHALSSSVVGFCLILKLPQILSVIKAGNSKGLSLRSIALELASYTTMLTYQFAHRYPVENYFEYTFLVVQDLLLLYTVLSQEDKLNSTAFLGLGIYLSIFSTFAFGVWPSWLMAVAMGSVIPISLTSKVLQLWNIYQTKDSGQVSLATWVIASYACFARVFTTLVKTRDVIVLTNLAINAVLNSNLVLCIWYFRPYANSDKKRKD</sequence>
<feature type="transmembrane region" description="Helical" evidence="6">
    <location>
        <begin position="168"/>
        <end position="187"/>
    </location>
</feature>
<feature type="transmembrane region" description="Helical" evidence="6">
    <location>
        <begin position="193"/>
        <end position="215"/>
    </location>
</feature>
<dbReference type="STRING" id="7574.A0A1S3J1C8"/>
<feature type="transmembrane region" description="Helical" evidence="6">
    <location>
        <begin position="136"/>
        <end position="156"/>
    </location>
</feature>
<keyword evidence="2 5" id="KW-0812">Transmembrane</keyword>
<evidence type="ECO:0000313" key="7">
    <source>
        <dbReference type="Proteomes" id="UP000085678"/>
    </source>
</evidence>
<dbReference type="PANTHER" id="PTHR12226:SF3">
    <property type="entry name" value="SOLUTE CARRIER FAMILY 66 MEMBER 3"/>
    <property type="match status" value="1"/>
</dbReference>
<organism evidence="7 8">
    <name type="scientific">Lingula anatina</name>
    <name type="common">Brachiopod</name>
    <name type="synonym">Lingula unguis</name>
    <dbReference type="NCBI Taxonomy" id="7574"/>
    <lineage>
        <taxon>Eukaryota</taxon>
        <taxon>Metazoa</taxon>
        <taxon>Spiralia</taxon>
        <taxon>Lophotrochozoa</taxon>
        <taxon>Brachiopoda</taxon>
        <taxon>Linguliformea</taxon>
        <taxon>Lingulata</taxon>
        <taxon>Lingulida</taxon>
        <taxon>Linguloidea</taxon>
        <taxon>Lingulidae</taxon>
        <taxon>Lingula</taxon>
    </lineage>
</organism>
<dbReference type="GO" id="GO:0016020">
    <property type="term" value="C:membrane"/>
    <property type="evidence" value="ECO:0007669"/>
    <property type="project" value="UniProtKB-SubCell"/>
</dbReference>
<reference evidence="8" key="1">
    <citation type="submission" date="2025-08" db="UniProtKB">
        <authorList>
            <consortium name="RefSeq"/>
        </authorList>
    </citation>
    <scope>IDENTIFICATION</scope>
    <source>
        <tissue evidence="8">Gonads</tissue>
    </source>
</reference>
<dbReference type="GeneID" id="106169361"/>
<evidence type="ECO:0000256" key="1">
    <source>
        <dbReference type="ARBA" id="ARBA00004141"/>
    </source>
</evidence>
<keyword evidence="7" id="KW-1185">Reference proteome</keyword>
<dbReference type="PANTHER" id="PTHR12226">
    <property type="entry name" value="MANNOSE-P-DOLICHOL UTILIZATION DEFECT 1 LEC35 -RELATED"/>
    <property type="match status" value="1"/>
</dbReference>
<dbReference type="InParanoid" id="A0A1S3J1C8"/>
<feature type="transmembrane region" description="Helical" evidence="6">
    <location>
        <begin position="16"/>
        <end position="37"/>
    </location>
</feature>
<proteinExistence type="predicted"/>
<dbReference type="Gene3D" id="1.20.1280.290">
    <property type="match status" value="2"/>
</dbReference>
<dbReference type="KEGG" id="lak:106169361"/>
<evidence type="ECO:0000256" key="6">
    <source>
        <dbReference type="SAM" id="Phobius"/>
    </source>
</evidence>
<dbReference type="SMART" id="SM00679">
    <property type="entry name" value="CTNS"/>
    <property type="match status" value="2"/>
</dbReference>
<protein>
    <recommendedName>
        <fullName evidence="5">Solute carrier family 66 member 3</fullName>
    </recommendedName>
</protein>
<dbReference type="PIRSF" id="PIRSF023381">
    <property type="entry name" value="MannP-dilichol_defect-1p"/>
    <property type="match status" value="1"/>
</dbReference>
<feature type="transmembrane region" description="Helical" evidence="6">
    <location>
        <begin position="112"/>
        <end position="130"/>
    </location>
</feature>
<accession>A0A1S3J1C8</accession>
<evidence type="ECO:0000256" key="5">
    <source>
        <dbReference type="PIRNR" id="PIRNR023381"/>
    </source>
</evidence>
<keyword evidence="3 5" id="KW-1133">Transmembrane helix</keyword>
<dbReference type="OrthoDB" id="271506at2759"/>
<gene>
    <name evidence="8" type="primary">LOC106169361</name>
</gene>
<dbReference type="OMA" id="YALIYYA"/>
<dbReference type="FunCoup" id="A0A1S3J1C8">
    <property type="interactions" value="146"/>
</dbReference>
<dbReference type="RefSeq" id="XP_013404252.1">
    <property type="nucleotide sequence ID" value="XM_013548798.1"/>
</dbReference>
<evidence type="ECO:0000256" key="2">
    <source>
        <dbReference type="ARBA" id="ARBA00022692"/>
    </source>
</evidence>
<dbReference type="Proteomes" id="UP000085678">
    <property type="component" value="Unplaced"/>
</dbReference>
<evidence type="ECO:0000256" key="3">
    <source>
        <dbReference type="ARBA" id="ARBA00022989"/>
    </source>
</evidence>
<comment type="subcellular location">
    <subcellularLocation>
        <location evidence="1 5">Membrane</location>
        <topology evidence="1 5">Multi-pass membrane protein</topology>
    </subcellularLocation>
</comment>
<name>A0A1S3J1C8_LINAN</name>
<keyword evidence="4 5" id="KW-0472">Membrane</keyword>
<dbReference type="InterPro" id="IPR016817">
    <property type="entry name" value="MannP-dilichol_defect-1"/>
</dbReference>